<dbReference type="GO" id="GO:0005096">
    <property type="term" value="F:GTPase activator activity"/>
    <property type="evidence" value="ECO:0007669"/>
    <property type="project" value="TreeGrafter"/>
</dbReference>
<organism evidence="5 6">
    <name type="scientific">Heterostelium pallidum (strain ATCC 26659 / Pp 5 / PN500)</name>
    <name type="common">Cellular slime mold</name>
    <name type="synonym">Polysphondylium pallidum</name>
    <dbReference type="NCBI Taxonomy" id="670386"/>
    <lineage>
        <taxon>Eukaryota</taxon>
        <taxon>Amoebozoa</taxon>
        <taxon>Evosea</taxon>
        <taxon>Eumycetozoa</taxon>
        <taxon>Dictyostelia</taxon>
        <taxon>Acytosteliales</taxon>
        <taxon>Acytosteliaceae</taxon>
        <taxon>Heterostelium</taxon>
    </lineage>
</organism>
<dbReference type="PANTHER" id="PTHR45808:SF2">
    <property type="entry name" value="RHO GTPASE-ACTIVATING PROTEIN 68F"/>
    <property type="match status" value="1"/>
</dbReference>
<evidence type="ECO:0000256" key="3">
    <source>
        <dbReference type="SAM" id="MobiDB-lite"/>
    </source>
</evidence>
<dbReference type="Proteomes" id="UP000001396">
    <property type="component" value="Unassembled WGS sequence"/>
</dbReference>
<comment type="subcellular location">
    <subcellularLocation>
        <location evidence="1">Cytoplasm</location>
    </subcellularLocation>
</comment>
<evidence type="ECO:0000313" key="6">
    <source>
        <dbReference type="Proteomes" id="UP000001396"/>
    </source>
</evidence>
<evidence type="ECO:0000256" key="2">
    <source>
        <dbReference type="ARBA" id="ARBA00022490"/>
    </source>
</evidence>
<dbReference type="AlphaFoldDB" id="D3BPM1"/>
<feature type="domain" description="Rho-GAP" evidence="4">
    <location>
        <begin position="48"/>
        <end position="152"/>
    </location>
</feature>
<dbReference type="GO" id="GO:0005737">
    <property type="term" value="C:cytoplasm"/>
    <property type="evidence" value="ECO:0007669"/>
    <property type="project" value="UniProtKB-SubCell"/>
</dbReference>
<sequence length="152" mass="16887">MKFGKKKEKEEDSLSPNGSNDSSSATSTAASPQPPTNVSAPSGKVFGSRLIDNMEIPPIIIQTIEYLEANALQTPGIFRESGSQQQIMQYRTLFEQEKPVVFQPHECHVVASILKLYLRGLQDPLLSFENVCLNITYTHHSQLTKTPDLNLV</sequence>
<keyword evidence="2" id="KW-0963">Cytoplasm</keyword>
<dbReference type="InterPro" id="IPR008936">
    <property type="entry name" value="Rho_GTPase_activation_prot"/>
</dbReference>
<feature type="region of interest" description="Disordered" evidence="3">
    <location>
        <begin position="1"/>
        <end position="43"/>
    </location>
</feature>
<dbReference type="GeneID" id="31365418"/>
<gene>
    <name evidence="5" type="ORF">PPL_09946</name>
</gene>
<proteinExistence type="predicted"/>
<evidence type="ECO:0000256" key="1">
    <source>
        <dbReference type="ARBA" id="ARBA00004496"/>
    </source>
</evidence>
<feature type="compositionally biased region" description="Low complexity" evidence="3">
    <location>
        <begin position="14"/>
        <end position="31"/>
    </location>
</feature>
<dbReference type="InParanoid" id="D3BPM1"/>
<dbReference type="Gene3D" id="1.10.555.10">
    <property type="entry name" value="Rho GTPase activation protein"/>
    <property type="match status" value="1"/>
</dbReference>
<reference evidence="5 6" key="1">
    <citation type="journal article" date="2011" name="Genome Res.">
        <title>Phylogeny-wide analysis of social amoeba genomes highlights ancient origins for complex intercellular communication.</title>
        <authorList>
            <person name="Heidel A.J."/>
            <person name="Lawal H.M."/>
            <person name="Felder M."/>
            <person name="Schilde C."/>
            <person name="Helps N.R."/>
            <person name="Tunggal B."/>
            <person name="Rivero F."/>
            <person name="John U."/>
            <person name="Schleicher M."/>
            <person name="Eichinger L."/>
            <person name="Platzer M."/>
            <person name="Noegel A.A."/>
            <person name="Schaap P."/>
            <person name="Gloeckner G."/>
        </authorList>
    </citation>
    <scope>NUCLEOTIDE SEQUENCE [LARGE SCALE GENOMIC DNA]</scope>
    <source>
        <strain evidence="6">ATCC 26659 / Pp 5 / PN500</strain>
    </source>
</reference>
<dbReference type="PROSITE" id="PS50238">
    <property type="entry name" value="RHOGAP"/>
    <property type="match status" value="1"/>
</dbReference>
<keyword evidence="6" id="KW-1185">Reference proteome</keyword>
<evidence type="ECO:0000313" key="5">
    <source>
        <dbReference type="EMBL" id="EFA76641.1"/>
    </source>
</evidence>
<dbReference type="Pfam" id="PF00620">
    <property type="entry name" value="RhoGAP"/>
    <property type="match status" value="1"/>
</dbReference>
<dbReference type="InterPro" id="IPR000198">
    <property type="entry name" value="RhoGAP_dom"/>
</dbReference>
<dbReference type="GO" id="GO:0007264">
    <property type="term" value="P:small GTPase-mediated signal transduction"/>
    <property type="evidence" value="ECO:0007669"/>
    <property type="project" value="TreeGrafter"/>
</dbReference>
<dbReference type="EMBL" id="ADBJ01000045">
    <property type="protein sequence ID" value="EFA76641.1"/>
    <property type="molecule type" value="Genomic_DNA"/>
</dbReference>
<dbReference type="RefSeq" id="XP_020428773.1">
    <property type="nucleotide sequence ID" value="XM_020580733.1"/>
</dbReference>
<protein>
    <recommendedName>
        <fullName evidence="4">Rho-GAP domain-containing protein</fullName>
    </recommendedName>
</protein>
<dbReference type="STRING" id="670386.D3BPM1"/>
<comment type="caution">
    <text evidence="5">The sequence shown here is derived from an EMBL/GenBank/DDBJ whole genome shotgun (WGS) entry which is preliminary data.</text>
</comment>
<dbReference type="CDD" id="cd00159">
    <property type="entry name" value="RhoGAP"/>
    <property type="match status" value="1"/>
</dbReference>
<dbReference type="PANTHER" id="PTHR45808">
    <property type="entry name" value="RHO GTPASE-ACTIVATING PROTEIN 68F"/>
    <property type="match status" value="1"/>
</dbReference>
<accession>D3BPM1</accession>
<name>D3BPM1_HETP5</name>
<dbReference type="SMART" id="SM00324">
    <property type="entry name" value="RhoGAP"/>
    <property type="match status" value="1"/>
</dbReference>
<evidence type="ECO:0000259" key="4">
    <source>
        <dbReference type="PROSITE" id="PS50238"/>
    </source>
</evidence>
<dbReference type="SUPFAM" id="SSF48350">
    <property type="entry name" value="GTPase activation domain, GAP"/>
    <property type="match status" value="1"/>
</dbReference>